<feature type="compositionally biased region" description="Basic and acidic residues" evidence="1">
    <location>
        <begin position="164"/>
        <end position="173"/>
    </location>
</feature>
<organism evidence="2 3">
    <name type="scientific">Prorocentrum cordatum</name>
    <dbReference type="NCBI Taxonomy" id="2364126"/>
    <lineage>
        <taxon>Eukaryota</taxon>
        <taxon>Sar</taxon>
        <taxon>Alveolata</taxon>
        <taxon>Dinophyceae</taxon>
        <taxon>Prorocentrales</taxon>
        <taxon>Prorocentraceae</taxon>
        <taxon>Prorocentrum</taxon>
    </lineage>
</organism>
<reference evidence="2" key="1">
    <citation type="submission" date="2023-10" db="EMBL/GenBank/DDBJ databases">
        <authorList>
            <person name="Chen Y."/>
            <person name="Shah S."/>
            <person name="Dougan E. K."/>
            <person name="Thang M."/>
            <person name="Chan C."/>
        </authorList>
    </citation>
    <scope>NUCLEOTIDE SEQUENCE [LARGE SCALE GENOMIC DNA]</scope>
</reference>
<evidence type="ECO:0000256" key="1">
    <source>
        <dbReference type="SAM" id="MobiDB-lite"/>
    </source>
</evidence>
<evidence type="ECO:0000313" key="3">
    <source>
        <dbReference type="Proteomes" id="UP001189429"/>
    </source>
</evidence>
<name>A0ABN9XMU1_9DINO</name>
<sequence>MAEERAKNAASVESVENSVKSCQKEILAMTIFPSDMDDVVVNNMAFLGGVIQITQRISEPQLRDAIAHKLGTPRDDAGMYARQLPAALSRVLAEWRGAVDGPRVHPAVRQVGEIGRLQAGCIYNARHAKAPRGIPLNAKILGPHLSDPIDIASSPGGAAAPRKPPAETGDKRMKSDKFEIFTVDYDRMLVIGQIGATTAEYKLAPGPDGMCAAEVHGDDKETE</sequence>
<evidence type="ECO:0000313" key="2">
    <source>
        <dbReference type="EMBL" id="CAK0899827.1"/>
    </source>
</evidence>
<keyword evidence="3" id="KW-1185">Reference proteome</keyword>
<protein>
    <submittedName>
        <fullName evidence="2">Uncharacterized protein</fullName>
    </submittedName>
</protein>
<feature type="compositionally biased region" description="Low complexity" evidence="1">
    <location>
        <begin position="152"/>
        <end position="161"/>
    </location>
</feature>
<dbReference type="Proteomes" id="UP001189429">
    <property type="component" value="Unassembled WGS sequence"/>
</dbReference>
<gene>
    <name evidence="2" type="ORF">PCOR1329_LOCUS77261</name>
</gene>
<proteinExistence type="predicted"/>
<feature type="non-terminal residue" evidence="2">
    <location>
        <position position="223"/>
    </location>
</feature>
<accession>A0ABN9XMU1</accession>
<comment type="caution">
    <text evidence="2">The sequence shown here is derived from an EMBL/GenBank/DDBJ whole genome shotgun (WGS) entry which is preliminary data.</text>
</comment>
<dbReference type="EMBL" id="CAUYUJ010020673">
    <property type="protein sequence ID" value="CAK0899827.1"/>
    <property type="molecule type" value="Genomic_DNA"/>
</dbReference>
<feature type="region of interest" description="Disordered" evidence="1">
    <location>
        <begin position="151"/>
        <end position="173"/>
    </location>
</feature>